<dbReference type="GO" id="GO:0005200">
    <property type="term" value="F:structural constituent of cytoskeleton"/>
    <property type="evidence" value="ECO:0007669"/>
    <property type="project" value="TreeGrafter"/>
</dbReference>
<evidence type="ECO:0000313" key="3">
    <source>
        <dbReference type="EMBL" id="KAG2267031.1"/>
    </source>
</evidence>
<name>A0A8X7U7D5_BRACI</name>
<dbReference type="PANTHER" id="PTHR47357">
    <property type="entry name" value="COP1-INTERACTIVE PROTEIN 1"/>
    <property type="match status" value="1"/>
</dbReference>
<feature type="chain" id="PRO_5036497215" evidence="2">
    <location>
        <begin position="19"/>
        <end position="172"/>
    </location>
</feature>
<gene>
    <name evidence="3" type="ORF">Bca52824_074110</name>
</gene>
<protein>
    <submittedName>
        <fullName evidence="3">Uncharacterized protein</fullName>
    </submittedName>
</protein>
<dbReference type="GO" id="GO:0005856">
    <property type="term" value="C:cytoskeleton"/>
    <property type="evidence" value="ECO:0007669"/>
    <property type="project" value="TreeGrafter"/>
</dbReference>
<feature type="signal peptide" evidence="2">
    <location>
        <begin position="1"/>
        <end position="18"/>
    </location>
</feature>
<evidence type="ECO:0000256" key="1">
    <source>
        <dbReference type="SAM" id="Coils"/>
    </source>
</evidence>
<keyword evidence="2" id="KW-0732">Signal</keyword>
<comment type="caution">
    <text evidence="3">The sequence shown here is derived from an EMBL/GenBank/DDBJ whole genome shotgun (WGS) entry which is preliminary data.</text>
</comment>
<dbReference type="EMBL" id="JAAMPC010000014">
    <property type="protein sequence ID" value="KAG2267031.1"/>
    <property type="molecule type" value="Genomic_DNA"/>
</dbReference>
<evidence type="ECO:0000313" key="4">
    <source>
        <dbReference type="Proteomes" id="UP000886595"/>
    </source>
</evidence>
<evidence type="ECO:0000256" key="2">
    <source>
        <dbReference type="SAM" id="SignalP"/>
    </source>
</evidence>
<feature type="coiled-coil region" evidence="1">
    <location>
        <begin position="67"/>
        <end position="150"/>
    </location>
</feature>
<reference evidence="3 4" key="1">
    <citation type="submission" date="2020-02" db="EMBL/GenBank/DDBJ databases">
        <authorList>
            <person name="Ma Q."/>
            <person name="Huang Y."/>
            <person name="Song X."/>
            <person name="Pei D."/>
        </authorList>
    </citation>
    <scope>NUCLEOTIDE SEQUENCE [LARGE SCALE GENOMIC DNA]</scope>
    <source>
        <strain evidence="3">Sxm20200214</strain>
        <tissue evidence="3">Leaf</tissue>
    </source>
</reference>
<dbReference type="Gene3D" id="1.10.287.1490">
    <property type="match status" value="1"/>
</dbReference>
<keyword evidence="1" id="KW-0175">Coiled coil</keyword>
<dbReference type="PANTHER" id="PTHR47357:SF10">
    <property type="entry name" value="COP1-INTERACTIVE PROTEIN 1"/>
    <property type="match status" value="1"/>
</dbReference>
<sequence length="172" mass="19910">MAIRFCLSFLRVLQAAAAQSGMWRVDNIHMGDRNLWWPALTSIGRRVTDGVLITNLKEEIINKVKDHDSILEERNGLSEKIKGLEVEIETLRKQRSELDEELRTKTENIVQMRDKINETSAETVALTEQINNLQHELDSLQVKKSETEAELIERSKRNQICLISSLMSKEHW</sequence>
<accession>A0A8X7U7D5</accession>
<keyword evidence="4" id="KW-1185">Reference proteome</keyword>
<dbReference type="OrthoDB" id="10255522at2759"/>
<organism evidence="3 4">
    <name type="scientific">Brassica carinata</name>
    <name type="common">Ethiopian mustard</name>
    <name type="synonym">Abyssinian cabbage</name>
    <dbReference type="NCBI Taxonomy" id="52824"/>
    <lineage>
        <taxon>Eukaryota</taxon>
        <taxon>Viridiplantae</taxon>
        <taxon>Streptophyta</taxon>
        <taxon>Embryophyta</taxon>
        <taxon>Tracheophyta</taxon>
        <taxon>Spermatophyta</taxon>
        <taxon>Magnoliopsida</taxon>
        <taxon>eudicotyledons</taxon>
        <taxon>Gunneridae</taxon>
        <taxon>Pentapetalae</taxon>
        <taxon>rosids</taxon>
        <taxon>malvids</taxon>
        <taxon>Brassicales</taxon>
        <taxon>Brassicaceae</taxon>
        <taxon>Brassiceae</taxon>
        <taxon>Brassica</taxon>
    </lineage>
</organism>
<dbReference type="AlphaFoldDB" id="A0A8X7U7D5"/>
<proteinExistence type="predicted"/>
<dbReference type="Proteomes" id="UP000886595">
    <property type="component" value="Unassembled WGS sequence"/>
</dbReference>